<comment type="subcellular location">
    <subcellularLocation>
        <location evidence="1">Cell membrane</location>
        <topology evidence="1">Single-pass type II membrane protein</topology>
    </subcellularLocation>
    <subcellularLocation>
        <location evidence="3">Membrane</location>
        <topology evidence="3">Single-pass type II membrane protein</topology>
    </subcellularLocation>
</comment>
<gene>
    <name evidence="5" type="primary">lepB</name>
    <name evidence="5" type="ORF">LIZ65_15540</name>
</gene>
<feature type="transmembrane region" description="Helical" evidence="3">
    <location>
        <begin position="39"/>
        <end position="59"/>
    </location>
</feature>
<evidence type="ECO:0000313" key="5">
    <source>
        <dbReference type="EMBL" id="MCB7388701.1"/>
    </source>
</evidence>
<evidence type="ECO:0000256" key="2">
    <source>
        <dbReference type="ARBA" id="ARBA00009370"/>
    </source>
</evidence>
<dbReference type="Pfam" id="PF10502">
    <property type="entry name" value="Peptidase_S26"/>
    <property type="match status" value="1"/>
</dbReference>
<comment type="catalytic activity">
    <reaction evidence="3">
        <text>Cleavage of hydrophobic, N-terminal signal or leader sequences from secreted and periplasmic proteins.</text>
        <dbReference type="EC" id="3.4.21.89"/>
    </reaction>
</comment>
<keyword evidence="3 5" id="KW-0378">Hydrolase</keyword>
<dbReference type="NCBIfam" id="TIGR02227">
    <property type="entry name" value="sigpep_I_bact"/>
    <property type="match status" value="1"/>
</dbReference>
<dbReference type="PANTHER" id="PTHR43390:SF1">
    <property type="entry name" value="CHLOROPLAST PROCESSING PEPTIDASE"/>
    <property type="match status" value="1"/>
</dbReference>
<name>A0ABS8DJT5_9FIRM</name>
<dbReference type="Gene3D" id="2.10.109.10">
    <property type="entry name" value="Umud Fragment, subunit A"/>
    <property type="match status" value="1"/>
</dbReference>
<keyword evidence="3" id="KW-0645">Protease</keyword>
<sequence>MKQQRNSREGEEQSPAEVLARKITKSAKKREWSVLLRDLFLTMAAVYLLFGVIFGISFVKGNSMEPNLRSGDMALFLRVGKNYRAGDVVIMHNTATNDYIKRVAAVEGDRVSIDNGSGVLMVNNKRVQEDDIYSETYTRPEGIEFPLTVSKDNVFLLGDNREVSKDSREFGVVRTEQIAGKVLIIIRTQSKL</sequence>
<evidence type="ECO:0000259" key="4">
    <source>
        <dbReference type="Pfam" id="PF10502"/>
    </source>
</evidence>
<dbReference type="PRINTS" id="PR00727">
    <property type="entry name" value="LEADERPTASE"/>
</dbReference>
<dbReference type="Proteomes" id="UP001299546">
    <property type="component" value="Unassembled WGS sequence"/>
</dbReference>
<keyword evidence="3" id="KW-0812">Transmembrane</keyword>
<evidence type="ECO:0000256" key="3">
    <source>
        <dbReference type="RuleBase" id="RU362042"/>
    </source>
</evidence>
<dbReference type="EC" id="3.4.21.89" evidence="3"/>
<keyword evidence="3" id="KW-0472">Membrane</keyword>
<feature type="domain" description="Peptidase S26" evidence="4">
    <location>
        <begin position="38"/>
        <end position="185"/>
    </location>
</feature>
<accession>A0ABS8DJT5</accession>
<protein>
    <recommendedName>
        <fullName evidence="3">Signal peptidase I</fullName>
        <ecNumber evidence="3">3.4.21.89</ecNumber>
    </recommendedName>
</protein>
<keyword evidence="6" id="KW-1185">Reference proteome</keyword>
<organism evidence="5 6">
    <name type="scientific">Bariatricus massiliensis</name>
    <dbReference type="NCBI Taxonomy" id="1745713"/>
    <lineage>
        <taxon>Bacteria</taxon>
        <taxon>Bacillati</taxon>
        <taxon>Bacillota</taxon>
        <taxon>Clostridia</taxon>
        <taxon>Lachnospirales</taxon>
        <taxon>Lachnospiraceae</taxon>
        <taxon>Bariatricus</taxon>
    </lineage>
</organism>
<dbReference type="PANTHER" id="PTHR43390">
    <property type="entry name" value="SIGNAL PEPTIDASE I"/>
    <property type="match status" value="1"/>
</dbReference>
<evidence type="ECO:0000313" key="6">
    <source>
        <dbReference type="Proteomes" id="UP001299546"/>
    </source>
</evidence>
<comment type="caution">
    <text evidence="5">The sequence shown here is derived from an EMBL/GenBank/DDBJ whole genome shotgun (WGS) entry which is preliminary data.</text>
</comment>
<proteinExistence type="inferred from homology"/>
<reference evidence="5 6" key="1">
    <citation type="submission" date="2021-10" db="EMBL/GenBank/DDBJ databases">
        <title>Collection of gut derived symbiotic bacterial strains cultured from healthy donors.</title>
        <authorList>
            <person name="Lin H."/>
            <person name="Littmann E."/>
            <person name="Kohout C."/>
            <person name="Pamer E.G."/>
        </authorList>
    </citation>
    <scope>NUCLEOTIDE SEQUENCE [LARGE SCALE GENOMIC DNA]</scope>
    <source>
        <strain evidence="5 6">DFI.1.165</strain>
    </source>
</reference>
<dbReference type="InterPro" id="IPR000223">
    <property type="entry name" value="Pept_S26A_signal_pept_1"/>
</dbReference>
<dbReference type="SUPFAM" id="SSF51306">
    <property type="entry name" value="LexA/Signal peptidase"/>
    <property type="match status" value="1"/>
</dbReference>
<keyword evidence="3" id="KW-1133">Transmembrane helix</keyword>
<evidence type="ECO:0000256" key="1">
    <source>
        <dbReference type="ARBA" id="ARBA00004401"/>
    </source>
</evidence>
<dbReference type="GO" id="GO:0009003">
    <property type="term" value="F:signal peptidase activity"/>
    <property type="evidence" value="ECO:0007669"/>
    <property type="project" value="UniProtKB-EC"/>
</dbReference>
<comment type="similarity">
    <text evidence="2 3">Belongs to the peptidase S26 family.</text>
</comment>
<dbReference type="CDD" id="cd06530">
    <property type="entry name" value="S26_SPase_I"/>
    <property type="match status" value="1"/>
</dbReference>
<dbReference type="InterPro" id="IPR019533">
    <property type="entry name" value="Peptidase_S26"/>
</dbReference>
<dbReference type="RefSeq" id="WP_082891609.1">
    <property type="nucleotide sequence ID" value="NZ_JAJCIQ010000014.1"/>
</dbReference>
<dbReference type="InterPro" id="IPR036286">
    <property type="entry name" value="LexA/Signal_pep-like_sf"/>
</dbReference>
<dbReference type="EMBL" id="JAJCIS010000014">
    <property type="protein sequence ID" value="MCB7388701.1"/>
    <property type="molecule type" value="Genomic_DNA"/>
</dbReference>